<reference evidence="1 2" key="1">
    <citation type="journal article" date="2005" name="Arch. Microbiol.">
        <title>The genome sequence of an anaerobic aromatic-degrading denitrifying bacterium, strain EbN1.</title>
        <authorList>
            <person name="Rabus R."/>
            <person name="Kube M."/>
            <person name="Heider J."/>
            <person name="Beck A."/>
            <person name="Heitmann K."/>
            <person name="Widdel F."/>
            <person name="Reinhardt R."/>
        </authorList>
    </citation>
    <scope>NUCLEOTIDE SEQUENCE [LARGE SCALE GENOMIC DNA]</scope>
    <source>
        <strain evidence="1 2">EbN1</strain>
    </source>
</reference>
<sequence length="69" mass="7562">MADTAFLTREPVVNRNRAITANRLIAHGPNIATVVEILDGLGETWPTHHPVFLCLGKLGFLLFAPHSTE</sequence>
<proteinExistence type="predicted"/>
<name>Q5P6H2_AROAE</name>
<dbReference type="EMBL" id="CR555306">
    <property type="protein sequence ID" value="CAI07089.1"/>
    <property type="molecule type" value="Genomic_DNA"/>
</dbReference>
<protein>
    <submittedName>
        <fullName evidence="1">Uncharacterized protein</fullName>
    </submittedName>
</protein>
<evidence type="ECO:0000313" key="1">
    <source>
        <dbReference type="EMBL" id="CAI07089.1"/>
    </source>
</evidence>
<gene>
    <name evidence="1" type="ORF">ebA1777</name>
</gene>
<accession>Q5P6H2</accession>
<organism evidence="1 2">
    <name type="scientific">Aromatoleum aromaticum (strain DSM 19018 / LMG 30748 / EbN1)</name>
    <name type="common">Azoarcus sp. (strain EbN1)</name>
    <dbReference type="NCBI Taxonomy" id="76114"/>
    <lineage>
        <taxon>Bacteria</taxon>
        <taxon>Pseudomonadati</taxon>
        <taxon>Pseudomonadota</taxon>
        <taxon>Betaproteobacteria</taxon>
        <taxon>Rhodocyclales</taxon>
        <taxon>Rhodocyclaceae</taxon>
        <taxon>Aromatoleum</taxon>
    </lineage>
</organism>
<dbReference type="HOGENOM" id="CLU_2766875_0_0_4"/>
<dbReference type="STRING" id="76114.ebA1777"/>
<dbReference type="KEGG" id="eba:ebA1777"/>
<dbReference type="eggNOG" id="COG3434">
    <property type="taxonomic scope" value="Bacteria"/>
</dbReference>
<dbReference type="Proteomes" id="UP000006552">
    <property type="component" value="Chromosome"/>
</dbReference>
<evidence type="ECO:0000313" key="2">
    <source>
        <dbReference type="Proteomes" id="UP000006552"/>
    </source>
</evidence>
<keyword evidence="2" id="KW-1185">Reference proteome</keyword>
<dbReference type="AlphaFoldDB" id="Q5P6H2"/>